<proteinExistence type="predicted"/>
<evidence type="ECO:0000259" key="14">
    <source>
        <dbReference type="PROSITE" id="PS50885"/>
    </source>
</evidence>
<dbReference type="AlphaFoldDB" id="A0A0J1FP87"/>
<dbReference type="CDD" id="cd00082">
    <property type="entry name" value="HisKA"/>
    <property type="match status" value="1"/>
</dbReference>
<evidence type="ECO:0000256" key="1">
    <source>
        <dbReference type="ARBA" id="ARBA00000085"/>
    </source>
</evidence>
<feature type="transmembrane region" description="Helical" evidence="12">
    <location>
        <begin position="26"/>
        <end position="49"/>
    </location>
</feature>
<reference evidence="15 16" key="1">
    <citation type="submission" date="2015-06" db="EMBL/GenBank/DDBJ databases">
        <title>Draft genome of the moderately acidophilic sulfate reducer Candidatus Desulfosporosinus acididurans strain M1.</title>
        <authorList>
            <person name="Poehlein A."/>
            <person name="Petzsch P."/>
            <person name="Johnson B.D."/>
            <person name="Schloemann M."/>
            <person name="Daniel R."/>
            <person name="Muehling M."/>
        </authorList>
    </citation>
    <scope>NUCLEOTIDE SEQUENCE [LARGE SCALE GENOMIC DNA]</scope>
    <source>
        <strain evidence="15 16">M1</strain>
    </source>
</reference>
<dbReference type="PANTHER" id="PTHR45453">
    <property type="entry name" value="PHOSPHATE REGULON SENSOR PROTEIN PHOR"/>
    <property type="match status" value="1"/>
</dbReference>
<dbReference type="FunFam" id="3.30.565.10:FF:000006">
    <property type="entry name" value="Sensor histidine kinase WalK"/>
    <property type="match status" value="1"/>
</dbReference>
<evidence type="ECO:0000259" key="13">
    <source>
        <dbReference type="PROSITE" id="PS50109"/>
    </source>
</evidence>
<evidence type="ECO:0000256" key="10">
    <source>
        <dbReference type="ARBA" id="ARBA00023012"/>
    </source>
</evidence>
<gene>
    <name evidence="15" type="primary">phoR_4</name>
    <name evidence="15" type="ORF">DEAC_c28620</name>
</gene>
<evidence type="ECO:0000256" key="3">
    <source>
        <dbReference type="ARBA" id="ARBA00012438"/>
    </source>
</evidence>
<evidence type="ECO:0000256" key="9">
    <source>
        <dbReference type="ARBA" id="ARBA00022989"/>
    </source>
</evidence>
<keyword evidence="9 12" id="KW-1133">Transmembrane helix</keyword>
<comment type="caution">
    <text evidence="15">The sequence shown here is derived from an EMBL/GenBank/DDBJ whole genome shotgun (WGS) entry which is preliminary data.</text>
</comment>
<evidence type="ECO:0000256" key="2">
    <source>
        <dbReference type="ARBA" id="ARBA00004651"/>
    </source>
</evidence>
<evidence type="ECO:0000256" key="6">
    <source>
        <dbReference type="ARBA" id="ARBA00022679"/>
    </source>
</evidence>
<feature type="transmembrane region" description="Helical" evidence="12">
    <location>
        <begin position="227"/>
        <end position="249"/>
    </location>
</feature>
<keyword evidence="16" id="KW-1185">Reference proteome</keyword>
<keyword evidence="7 12" id="KW-0812">Transmembrane</keyword>
<evidence type="ECO:0000256" key="7">
    <source>
        <dbReference type="ARBA" id="ARBA00022692"/>
    </source>
</evidence>
<dbReference type="GO" id="GO:0016036">
    <property type="term" value="P:cellular response to phosphate starvation"/>
    <property type="evidence" value="ECO:0007669"/>
    <property type="project" value="TreeGrafter"/>
</dbReference>
<sequence>MLVISLSLRVVNKIINLIKNKLAFKLALSFIVIITICMITIGALFMQLFKQYAFESREKTMVTSARSIAAMASEVMGNSVGKTAGSSNPLRGFGGYLRSLDTITESKVWITDNKGNPAVISGRMQGQGMGQGRGFGYGARQGGPMGSGAGQGISTNAGPLPPEAERVIQDVLQGQESTSESFSSLYHEATITVGVPIFDHQHKVIGAVLLHTPVTGITSVLNKAVGILAVSLLVALLLAAALGVMYSILFTRPLKAMNRTALEITKGNYQARTGITRDDELGQLGNSLDLLARELGSTINQLFQEKGKLKDIISSISEGIIAFNINLEPVSVNFALADIMNRNDPYSLDDIDRDLQELEIKSKLVQVMKTKETLQILRTRSDKVLRFTISPIIDKHDTITGCVASVQDISENERLEQLRRDFVANVSHEFRTPLTVIRGYLEAMVDGTLDSRVDFQQTYQKMLQETHGLERLVKDLLELSQLQSGKISISQEVIHFPSLLEDTIKNLQTLADKKSIKLSYSIREEVPPFMGDYNRLRQLIIIFLDNAITHSPNNRGVYIETNVEDKNALILRIKDEGYGIAAEQLPHIWERFYKGDQSRNSKGTGLGLAIAKALIELLEGKIEIHSELNQGTRVTIKIPLQFLSSSMVE</sequence>
<evidence type="ECO:0000256" key="8">
    <source>
        <dbReference type="ARBA" id="ARBA00022777"/>
    </source>
</evidence>
<evidence type="ECO:0000313" key="15">
    <source>
        <dbReference type="EMBL" id="KLU65310.1"/>
    </source>
</evidence>
<dbReference type="GO" id="GO:0005886">
    <property type="term" value="C:plasma membrane"/>
    <property type="evidence" value="ECO:0007669"/>
    <property type="project" value="UniProtKB-SubCell"/>
</dbReference>
<dbReference type="Gene3D" id="3.30.565.10">
    <property type="entry name" value="Histidine kinase-like ATPase, C-terminal domain"/>
    <property type="match status" value="1"/>
</dbReference>
<dbReference type="PROSITE" id="PS50885">
    <property type="entry name" value="HAMP"/>
    <property type="match status" value="1"/>
</dbReference>
<dbReference type="PRINTS" id="PR00344">
    <property type="entry name" value="BCTRLSENSOR"/>
</dbReference>
<dbReference type="PROSITE" id="PS50109">
    <property type="entry name" value="HIS_KIN"/>
    <property type="match status" value="1"/>
</dbReference>
<dbReference type="InterPro" id="IPR004358">
    <property type="entry name" value="Sig_transdc_His_kin-like_C"/>
</dbReference>
<dbReference type="InterPro" id="IPR036097">
    <property type="entry name" value="HisK_dim/P_sf"/>
</dbReference>
<dbReference type="InterPro" id="IPR005467">
    <property type="entry name" value="His_kinase_dom"/>
</dbReference>
<evidence type="ECO:0000256" key="11">
    <source>
        <dbReference type="ARBA" id="ARBA00023136"/>
    </source>
</evidence>
<dbReference type="Pfam" id="PF00672">
    <property type="entry name" value="HAMP"/>
    <property type="match status" value="1"/>
</dbReference>
<accession>A0A0J1FP87</accession>
<dbReference type="SUPFAM" id="SSF47384">
    <property type="entry name" value="Homodimeric domain of signal transducing histidine kinase"/>
    <property type="match status" value="1"/>
</dbReference>
<dbReference type="Proteomes" id="UP000036356">
    <property type="component" value="Unassembled WGS sequence"/>
</dbReference>
<evidence type="ECO:0000313" key="16">
    <source>
        <dbReference type="Proteomes" id="UP000036356"/>
    </source>
</evidence>
<protein>
    <recommendedName>
        <fullName evidence="3">histidine kinase</fullName>
        <ecNumber evidence="3">2.7.13.3</ecNumber>
    </recommendedName>
</protein>
<dbReference type="Gene3D" id="1.10.287.130">
    <property type="match status" value="1"/>
</dbReference>
<dbReference type="EC" id="2.7.13.3" evidence="3"/>
<feature type="domain" description="Histidine kinase" evidence="13">
    <location>
        <begin position="425"/>
        <end position="642"/>
    </location>
</feature>
<dbReference type="SMART" id="SM00304">
    <property type="entry name" value="HAMP"/>
    <property type="match status" value="2"/>
</dbReference>
<dbReference type="SUPFAM" id="SSF103190">
    <property type="entry name" value="Sensory domain-like"/>
    <property type="match status" value="1"/>
</dbReference>
<comment type="catalytic activity">
    <reaction evidence="1">
        <text>ATP + protein L-histidine = ADP + protein N-phospho-L-histidine.</text>
        <dbReference type="EC" id="2.7.13.3"/>
    </reaction>
</comment>
<keyword evidence="6 15" id="KW-0808">Transferase</keyword>
<dbReference type="InterPro" id="IPR036890">
    <property type="entry name" value="HATPase_C_sf"/>
</dbReference>
<name>A0A0J1FP87_9FIRM</name>
<dbReference type="Gene3D" id="3.30.450.20">
    <property type="entry name" value="PAS domain"/>
    <property type="match status" value="1"/>
</dbReference>
<dbReference type="GO" id="GO:0004721">
    <property type="term" value="F:phosphoprotein phosphatase activity"/>
    <property type="evidence" value="ECO:0007669"/>
    <property type="project" value="TreeGrafter"/>
</dbReference>
<keyword evidence="11 12" id="KW-0472">Membrane</keyword>
<dbReference type="InterPro" id="IPR029151">
    <property type="entry name" value="Sensor-like_sf"/>
</dbReference>
<dbReference type="PANTHER" id="PTHR45453:SF1">
    <property type="entry name" value="PHOSPHATE REGULON SENSOR PROTEIN PHOR"/>
    <property type="match status" value="1"/>
</dbReference>
<dbReference type="EMBL" id="LDZY01000009">
    <property type="protein sequence ID" value="KLU65310.1"/>
    <property type="molecule type" value="Genomic_DNA"/>
</dbReference>
<dbReference type="InterPro" id="IPR003594">
    <property type="entry name" value="HATPase_dom"/>
</dbReference>
<keyword evidence="8" id="KW-0418">Kinase</keyword>
<dbReference type="GO" id="GO:0000155">
    <property type="term" value="F:phosphorelay sensor kinase activity"/>
    <property type="evidence" value="ECO:0007669"/>
    <property type="project" value="InterPro"/>
</dbReference>
<dbReference type="Pfam" id="PF02518">
    <property type="entry name" value="HATPase_c"/>
    <property type="match status" value="1"/>
</dbReference>
<dbReference type="Pfam" id="PF00512">
    <property type="entry name" value="HisKA"/>
    <property type="match status" value="1"/>
</dbReference>
<dbReference type="InterPro" id="IPR003661">
    <property type="entry name" value="HisK_dim/P_dom"/>
</dbReference>
<comment type="subcellular location">
    <subcellularLocation>
        <location evidence="2">Cell membrane</location>
        <topology evidence="2">Multi-pass membrane protein</topology>
    </subcellularLocation>
</comment>
<dbReference type="SUPFAM" id="SSF158472">
    <property type="entry name" value="HAMP domain-like"/>
    <property type="match status" value="1"/>
</dbReference>
<dbReference type="Gene3D" id="6.10.340.10">
    <property type="match status" value="1"/>
</dbReference>
<dbReference type="FunFam" id="1.10.287.130:FF:000001">
    <property type="entry name" value="Two-component sensor histidine kinase"/>
    <property type="match status" value="1"/>
</dbReference>
<evidence type="ECO:0000256" key="4">
    <source>
        <dbReference type="ARBA" id="ARBA00022475"/>
    </source>
</evidence>
<dbReference type="InterPro" id="IPR050351">
    <property type="entry name" value="BphY/WalK/GraS-like"/>
</dbReference>
<dbReference type="SMART" id="SM00387">
    <property type="entry name" value="HATPase_c"/>
    <property type="match status" value="1"/>
</dbReference>
<dbReference type="STRING" id="476652.DEAC_c28620"/>
<dbReference type="CDD" id="cd06225">
    <property type="entry name" value="HAMP"/>
    <property type="match status" value="1"/>
</dbReference>
<dbReference type="PATRIC" id="fig|476652.3.peg.3010"/>
<dbReference type="InterPro" id="IPR003660">
    <property type="entry name" value="HAMP_dom"/>
</dbReference>
<organism evidence="15 16">
    <name type="scientific">Desulfosporosinus acididurans</name>
    <dbReference type="NCBI Taxonomy" id="476652"/>
    <lineage>
        <taxon>Bacteria</taxon>
        <taxon>Bacillati</taxon>
        <taxon>Bacillota</taxon>
        <taxon>Clostridia</taxon>
        <taxon>Eubacteriales</taxon>
        <taxon>Desulfitobacteriaceae</taxon>
        <taxon>Desulfosporosinus</taxon>
    </lineage>
</organism>
<keyword evidence="4" id="KW-1003">Cell membrane</keyword>
<keyword evidence="5" id="KW-0597">Phosphoprotein</keyword>
<dbReference type="SMART" id="SM00388">
    <property type="entry name" value="HisKA"/>
    <property type="match status" value="1"/>
</dbReference>
<feature type="domain" description="HAMP" evidence="14">
    <location>
        <begin position="248"/>
        <end position="300"/>
    </location>
</feature>
<dbReference type="CDD" id="cd00075">
    <property type="entry name" value="HATPase"/>
    <property type="match status" value="1"/>
</dbReference>
<evidence type="ECO:0000256" key="5">
    <source>
        <dbReference type="ARBA" id="ARBA00022553"/>
    </source>
</evidence>
<keyword evidence="10" id="KW-0902">Two-component regulatory system</keyword>
<evidence type="ECO:0000256" key="12">
    <source>
        <dbReference type="SAM" id="Phobius"/>
    </source>
</evidence>
<dbReference type="SUPFAM" id="SSF55874">
    <property type="entry name" value="ATPase domain of HSP90 chaperone/DNA topoisomerase II/histidine kinase"/>
    <property type="match status" value="1"/>
</dbReference>